<dbReference type="Proteomes" id="UP000426027">
    <property type="component" value="Chromosome"/>
</dbReference>
<name>A0A6I6GK23_9BACT</name>
<keyword evidence="1" id="KW-1133">Transmembrane helix</keyword>
<dbReference type="RefSeq" id="WP_157476827.1">
    <property type="nucleotide sequence ID" value="NZ_CP046566.1"/>
</dbReference>
<feature type="transmembrane region" description="Helical" evidence="1">
    <location>
        <begin position="33"/>
        <end position="58"/>
    </location>
</feature>
<reference evidence="2 3" key="1">
    <citation type="submission" date="2019-11" db="EMBL/GenBank/DDBJ databases">
        <authorList>
            <person name="Im W.T."/>
        </authorList>
    </citation>
    <scope>NUCLEOTIDE SEQUENCE [LARGE SCALE GENOMIC DNA]</scope>
    <source>
        <strain evidence="2 3">SB-02</strain>
    </source>
</reference>
<accession>A0A6I6GK23</accession>
<organism evidence="2 3">
    <name type="scientific">Phnomibacter ginsenosidimutans</name>
    <dbReference type="NCBI Taxonomy" id="2676868"/>
    <lineage>
        <taxon>Bacteria</taxon>
        <taxon>Pseudomonadati</taxon>
        <taxon>Bacteroidota</taxon>
        <taxon>Chitinophagia</taxon>
        <taxon>Chitinophagales</taxon>
        <taxon>Chitinophagaceae</taxon>
        <taxon>Phnomibacter</taxon>
    </lineage>
</organism>
<dbReference type="EMBL" id="CP046566">
    <property type="protein sequence ID" value="QGW27252.1"/>
    <property type="molecule type" value="Genomic_DNA"/>
</dbReference>
<gene>
    <name evidence="2" type="ORF">GLV81_03245</name>
</gene>
<evidence type="ECO:0000313" key="3">
    <source>
        <dbReference type="Proteomes" id="UP000426027"/>
    </source>
</evidence>
<protein>
    <submittedName>
        <fullName evidence="2">Uncharacterized protein</fullName>
    </submittedName>
</protein>
<dbReference type="KEGG" id="fls:GLV81_03245"/>
<feature type="transmembrane region" description="Helical" evidence="1">
    <location>
        <begin position="70"/>
        <end position="92"/>
    </location>
</feature>
<keyword evidence="1" id="KW-0812">Transmembrane</keyword>
<keyword evidence="1" id="KW-0472">Membrane</keyword>
<evidence type="ECO:0000313" key="2">
    <source>
        <dbReference type="EMBL" id="QGW27252.1"/>
    </source>
</evidence>
<proteinExistence type="predicted"/>
<sequence length="124" mass="14133">MVLYSAYGQLKAVASLMRSDTGMDGLYPLRKMGWTLAAATVAFVIQLFISGASFYSYLQMEKITQRPIEAAFYRIFMVLLCCALLALTNYLLSIKAYFELRFAKMEAEELMLTQLNNPLEKPLY</sequence>
<evidence type="ECO:0000256" key="1">
    <source>
        <dbReference type="SAM" id="Phobius"/>
    </source>
</evidence>
<keyword evidence="3" id="KW-1185">Reference proteome</keyword>
<dbReference type="AlphaFoldDB" id="A0A6I6GK23"/>